<evidence type="ECO:0000313" key="3">
    <source>
        <dbReference type="EMBL" id="MCG4690228.1"/>
    </source>
</evidence>
<feature type="region of interest" description="Disordered" evidence="1">
    <location>
        <begin position="206"/>
        <end position="254"/>
    </location>
</feature>
<feature type="compositionally biased region" description="Basic and acidic residues" evidence="1">
    <location>
        <begin position="230"/>
        <end position="254"/>
    </location>
</feature>
<organism evidence="3 4">
    <name type="scientific">Phocaeicola vulgatus</name>
    <name type="common">Bacteroides vulgatus</name>
    <dbReference type="NCBI Taxonomy" id="821"/>
    <lineage>
        <taxon>Bacteria</taxon>
        <taxon>Pseudomonadati</taxon>
        <taxon>Bacteroidota</taxon>
        <taxon>Bacteroidia</taxon>
        <taxon>Bacteroidales</taxon>
        <taxon>Bacteroidaceae</taxon>
        <taxon>Phocaeicola</taxon>
    </lineage>
</organism>
<dbReference type="Proteomes" id="UP001200843">
    <property type="component" value="Unassembled WGS sequence"/>
</dbReference>
<dbReference type="RefSeq" id="WP_227198173.1">
    <property type="nucleotide sequence ID" value="NZ_JAKNGJ010000045.1"/>
</dbReference>
<reference evidence="3" key="1">
    <citation type="submission" date="2022-01" db="EMBL/GenBank/DDBJ databases">
        <title>Collection of gut derived symbiotic bacterial strains cultured from healthy donors.</title>
        <authorList>
            <person name="Lin H."/>
            <person name="Kohout C."/>
            <person name="Waligurski E."/>
            <person name="Pamer E.G."/>
        </authorList>
    </citation>
    <scope>NUCLEOTIDE SEQUENCE</scope>
    <source>
        <strain evidence="3">DFI.6.72</strain>
    </source>
</reference>
<dbReference type="EMBL" id="JAKNGO010000044">
    <property type="protein sequence ID" value="MCG4690228.1"/>
    <property type="molecule type" value="Genomic_DNA"/>
</dbReference>
<feature type="region of interest" description="Disordered" evidence="1">
    <location>
        <begin position="306"/>
        <end position="326"/>
    </location>
</feature>
<protein>
    <submittedName>
        <fullName evidence="3">Toxin glutamine deamidase domain-containing protein</fullName>
    </submittedName>
</protein>
<dbReference type="AlphaFoldDB" id="A0AAW5BI73"/>
<dbReference type="InterPro" id="IPR006528">
    <property type="entry name" value="Phage_head_morphogenesis_dom"/>
</dbReference>
<evidence type="ECO:0000313" key="4">
    <source>
        <dbReference type="Proteomes" id="UP001200843"/>
    </source>
</evidence>
<comment type="caution">
    <text evidence="3">The sequence shown here is derived from an EMBL/GenBank/DDBJ whole genome shotgun (WGS) entry which is preliminary data.</text>
</comment>
<feature type="domain" description="Phage head morphogenesis" evidence="2">
    <location>
        <begin position="127"/>
        <end position="203"/>
    </location>
</feature>
<proteinExistence type="predicted"/>
<accession>A0AAW5BI73</accession>
<gene>
    <name evidence="3" type="ORF">L0N01_16645</name>
</gene>
<evidence type="ECO:0000259" key="2">
    <source>
        <dbReference type="Pfam" id="PF04233"/>
    </source>
</evidence>
<sequence>MNDLYRLENKQVENVFSFDEEVLKKALKNIYGKEFHPMTDIEENLFEATWKTMNNATDKGFGARKADDPDYDFYREIRANNAVFAAFKVHRAQNDMAALLLDENGNLRPFEQWLKLVMPIADHQMVHWLRTEYDTAVIRAHQAADWRQFEREKDILPNLKWMPSTSVHPGADHRVFWGTIRPVDDPFWNEHRPGDRWNCKCTLSSTDEAPTAVPGSGPDNRPQPGLENNPGKDAKLFSDKHPYQKDAHRGAKKTVDKLTLRIKEMIAEMPDNLTLEEKEAIARHNLQMEKTLGITKGKPMTVEEADKQNANPKHKEQFIPDPQGLYQDKQGNKFSKNPDFKPADRQYGINCQTCAPAYALRLKGFDITAKGNTPGSKLDYLSRGTNAWEVWKNIDGTQAKHTSITGWMASKQYMKMTPKRYREFFEETCKDEGVYELSIGWKSGGGHATILQRFNDGELRYIEPQHDNSKGSVNEWKDVRYLCESGQANPHYCRGIMRIDNKLFNTDFISIFDTGGV</sequence>
<evidence type="ECO:0000256" key="1">
    <source>
        <dbReference type="SAM" id="MobiDB-lite"/>
    </source>
</evidence>
<name>A0AAW5BI73_PHOVU</name>
<dbReference type="Pfam" id="PF04233">
    <property type="entry name" value="Phage_Mu_F"/>
    <property type="match status" value="1"/>
</dbReference>